<keyword evidence="1" id="KW-0347">Helicase</keyword>
<gene>
    <name evidence="1" type="ORF">PHPALM_19744</name>
</gene>
<dbReference type="AlphaFoldDB" id="A0A2P4XGL3"/>
<reference evidence="1 2" key="1">
    <citation type="journal article" date="2017" name="Genome Biol. Evol.">
        <title>Phytophthora megakarya and P. palmivora, closely related causal agents of cacao black pod rot, underwent increases in genome sizes and gene numbers by different mechanisms.</title>
        <authorList>
            <person name="Ali S.S."/>
            <person name="Shao J."/>
            <person name="Lary D.J."/>
            <person name="Kronmiller B."/>
            <person name="Shen D."/>
            <person name="Strem M.D."/>
            <person name="Amoako-Attah I."/>
            <person name="Akrofi A.Y."/>
            <person name="Begoude B.A."/>
            <person name="Ten Hoopen G.M."/>
            <person name="Coulibaly K."/>
            <person name="Kebe B.I."/>
            <person name="Melnick R.L."/>
            <person name="Guiltinan M.J."/>
            <person name="Tyler B.M."/>
            <person name="Meinhardt L.W."/>
            <person name="Bailey B.A."/>
        </authorList>
    </citation>
    <scope>NUCLEOTIDE SEQUENCE [LARGE SCALE GENOMIC DNA]</scope>
    <source>
        <strain evidence="2">sbr112.9</strain>
    </source>
</reference>
<keyword evidence="1" id="KW-0378">Hydrolase</keyword>
<dbReference type="OrthoDB" id="112966at2759"/>
<keyword evidence="1" id="KW-0067">ATP-binding</keyword>
<evidence type="ECO:0000313" key="2">
    <source>
        <dbReference type="Proteomes" id="UP000237271"/>
    </source>
</evidence>
<dbReference type="Proteomes" id="UP000237271">
    <property type="component" value="Unassembled WGS sequence"/>
</dbReference>
<comment type="caution">
    <text evidence="1">The sequence shown here is derived from an EMBL/GenBank/DDBJ whole genome shotgun (WGS) entry which is preliminary data.</text>
</comment>
<protein>
    <submittedName>
        <fullName evidence="1">Helitron helicase-like protein</fullName>
    </submittedName>
</protein>
<accession>A0A2P4XGL3</accession>
<keyword evidence="2" id="KW-1185">Reference proteome</keyword>
<dbReference type="GO" id="GO:0004386">
    <property type="term" value="F:helicase activity"/>
    <property type="evidence" value="ECO:0007669"/>
    <property type="project" value="UniProtKB-KW"/>
</dbReference>
<dbReference type="EMBL" id="NCKW01011062">
    <property type="protein sequence ID" value="POM64689.1"/>
    <property type="molecule type" value="Genomic_DNA"/>
</dbReference>
<keyword evidence="1" id="KW-0547">Nucleotide-binding</keyword>
<proteinExistence type="predicted"/>
<sequence>MTTGYLYNASEWEERLLKASHERMPYPLWQLFDISLVYSLPNSPLGLWERFKKDLCEDFQREFGLDMDDRKFEYKTLQSPLGLWERFKKDLCEDFQREFGLDMDDRKFEYKTLQSPLGLWERFKKDLCEDFQREFGLDMDDRKFEYKTLQRLDNILRVNGKHWRTTAYQPFTTMNSRLL</sequence>
<evidence type="ECO:0000313" key="1">
    <source>
        <dbReference type="EMBL" id="POM64689.1"/>
    </source>
</evidence>
<organism evidence="1 2">
    <name type="scientific">Phytophthora palmivora</name>
    <dbReference type="NCBI Taxonomy" id="4796"/>
    <lineage>
        <taxon>Eukaryota</taxon>
        <taxon>Sar</taxon>
        <taxon>Stramenopiles</taxon>
        <taxon>Oomycota</taxon>
        <taxon>Peronosporomycetes</taxon>
        <taxon>Peronosporales</taxon>
        <taxon>Peronosporaceae</taxon>
        <taxon>Phytophthora</taxon>
    </lineage>
</organism>
<name>A0A2P4XGL3_9STRA</name>